<dbReference type="Proteomes" id="UP000789405">
    <property type="component" value="Unassembled WGS sequence"/>
</dbReference>
<accession>A0A9N9P017</accession>
<dbReference type="EMBL" id="CAJVPY010026262">
    <property type="protein sequence ID" value="CAG8789474.1"/>
    <property type="molecule type" value="Genomic_DNA"/>
</dbReference>
<dbReference type="AlphaFoldDB" id="A0A9N9P017"/>
<organism evidence="1 2">
    <name type="scientific">Dentiscutata erythropus</name>
    <dbReference type="NCBI Taxonomy" id="1348616"/>
    <lineage>
        <taxon>Eukaryota</taxon>
        <taxon>Fungi</taxon>
        <taxon>Fungi incertae sedis</taxon>
        <taxon>Mucoromycota</taxon>
        <taxon>Glomeromycotina</taxon>
        <taxon>Glomeromycetes</taxon>
        <taxon>Diversisporales</taxon>
        <taxon>Gigasporaceae</taxon>
        <taxon>Dentiscutata</taxon>
    </lineage>
</organism>
<dbReference type="OrthoDB" id="2379461at2759"/>
<name>A0A9N9P017_9GLOM</name>
<gene>
    <name evidence="1" type="ORF">DERYTH_LOCUS21112</name>
</gene>
<evidence type="ECO:0000313" key="2">
    <source>
        <dbReference type="Proteomes" id="UP000789405"/>
    </source>
</evidence>
<protein>
    <submittedName>
        <fullName evidence="1">6019_t:CDS:1</fullName>
    </submittedName>
</protein>
<comment type="caution">
    <text evidence="1">The sequence shown here is derived from an EMBL/GenBank/DDBJ whole genome shotgun (WGS) entry which is preliminary data.</text>
</comment>
<reference evidence="1" key="1">
    <citation type="submission" date="2021-06" db="EMBL/GenBank/DDBJ databases">
        <authorList>
            <person name="Kallberg Y."/>
            <person name="Tangrot J."/>
            <person name="Rosling A."/>
        </authorList>
    </citation>
    <scope>NUCLEOTIDE SEQUENCE</scope>
    <source>
        <strain evidence="1">MA453B</strain>
    </source>
</reference>
<proteinExistence type="predicted"/>
<keyword evidence="2" id="KW-1185">Reference proteome</keyword>
<evidence type="ECO:0000313" key="1">
    <source>
        <dbReference type="EMBL" id="CAG8789474.1"/>
    </source>
</evidence>
<sequence length="187" mass="22267">MSDPESDEIKPSLSKDDWKQKFIERIRNPSYYEKTKPSLPNSPEPELWGKYRKNLSEYLEYSMYFEPIRSELHLIDSLIFQDPSADDNKIISEYTKTLIHSKSTPNTKLSREIDTNPYSYYKNVRKKSRNKRFAKNLLAATRELENSKYDFFERAKFPMSIITDKNITSIINEYKTIMKIDLKRNVI</sequence>